<feature type="compositionally biased region" description="Basic and acidic residues" evidence="7">
    <location>
        <begin position="388"/>
        <end position="406"/>
    </location>
</feature>
<dbReference type="Gene3D" id="3.20.20.70">
    <property type="entry name" value="Aldolase class I"/>
    <property type="match status" value="1"/>
</dbReference>
<evidence type="ECO:0000256" key="6">
    <source>
        <dbReference type="ARBA" id="ARBA00075326"/>
    </source>
</evidence>
<dbReference type="OrthoDB" id="276546at2759"/>
<dbReference type="PANTHER" id="PTHR22893">
    <property type="entry name" value="NADH OXIDOREDUCTASE-RELATED"/>
    <property type="match status" value="1"/>
</dbReference>
<dbReference type="InterPro" id="IPR045247">
    <property type="entry name" value="Oye-like"/>
</dbReference>
<feature type="region of interest" description="Disordered" evidence="7">
    <location>
        <begin position="383"/>
        <end position="406"/>
    </location>
</feature>
<dbReference type="InterPro" id="IPR001155">
    <property type="entry name" value="OxRdtase_FMN_N"/>
</dbReference>
<organism evidence="9 10">
    <name type="scientific">Meyerozyma guilliermondii (strain ATCC 6260 / CBS 566 / DSM 6381 / JCM 1539 / NBRC 10279 / NRRL Y-324)</name>
    <name type="common">Yeast</name>
    <name type="synonym">Candida guilliermondii</name>
    <dbReference type="NCBI Taxonomy" id="294746"/>
    <lineage>
        <taxon>Eukaryota</taxon>
        <taxon>Fungi</taxon>
        <taxon>Dikarya</taxon>
        <taxon>Ascomycota</taxon>
        <taxon>Saccharomycotina</taxon>
        <taxon>Pichiomycetes</taxon>
        <taxon>Debaryomycetaceae</taxon>
        <taxon>Meyerozyma</taxon>
    </lineage>
</organism>
<comment type="cofactor">
    <cofactor evidence="1">
        <name>FMN</name>
        <dbReference type="ChEBI" id="CHEBI:58210"/>
    </cofactor>
</comment>
<evidence type="ECO:0000256" key="1">
    <source>
        <dbReference type="ARBA" id="ARBA00001917"/>
    </source>
</evidence>
<reference evidence="9 10" key="1">
    <citation type="journal article" date="2009" name="Nature">
        <title>Evolution of pathogenicity and sexual reproduction in eight Candida genomes.</title>
        <authorList>
            <person name="Butler G."/>
            <person name="Rasmussen M.D."/>
            <person name="Lin M.F."/>
            <person name="Santos M.A."/>
            <person name="Sakthikumar S."/>
            <person name="Munro C.A."/>
            <person name="Rheinbay E."/>
            <person name="Grabherr M."/>
            <person name="Forche A."/>
            <person name="Reedy J.L."/>
            <person name="Agrafioti I."/>
            <person name="Arnaud M.B."/>
            <person name="Bates S."/>
            <person name="Brown A.J."/>
            <person name="Brunke S."/>
            <person name="Costanzo M.C."/>
            <person name="Fitzpatrick D.A."/>
            <person name="de Groot P.W."/>
            <person name="Harris D."/>
            <person name="Hoyer L.L."/>
            <person name="Hube B."/>
            <person name="Klis F.M."/>
            <person name="Kodira C."/>
            <person name="Lennard N."/>
            <person name="Logue M.E."/>
            <person name="Martin R."/>
            <person name="Neiman A.M."/>
            <person name="Nikolaou E."/>
            <person name="Quail M.A."/>
            <person name="Quinn J."/>
            <person name="Santos M.C."/>
            <person name="Schmitzberger F.F."/>
            <person name="Sherlock G."/>
            <person name="Shah P."/>
            <person name="Silverstein K.A."/>
            <person name="Skrzypek M.S."/>
            <person name="Soll D."/>
            <person name="Staggs R."/>
            <person name="Stansfield I."/>
            <person name="Stumpf M.P."/>
            <person name="Sudbery P.E."/>
            <person name="Srikantha T."/>
            <person name="Zeng Q."/>
            <person name="Berman J."/>
            <person name="Berriman M."/>
            <person name="Heitman J."/>
            <person name="Gow N.A."/>
            <person name="Lorenz M.C."/>
            <person name="Birren B.W."/>
            <person name="Kellis M."/>
            <person name="Cuomo C.A."/>
        </authorList>
    </citation>
    <scope>NUCLEOTIDE SEQUENCE [LARGE SCALE GENOMIC DNA]</scope>
    <source>
        <strain evidence="10">ATCC 6260 / CBS 566 / DSM 6381 / JCM 1539 / NBRC 10279 / NRRL Y-324</strain>
    </source>
</reference>
<dbReference type="VEuPathDB" id="FungiDB:PGUG_05760"/>
<evidence type="ECO:0000256" key="5">
    <source>
        <dbReference type="ARBA" id="ARBA00067604"/>
    </source>
</evidence>
<dbReference type="RefSeq" id="XP_001481997.2">
    <property type="nucleotide sequence ID" value="XM_001481947.1"/>
</dbReference>
<comment type="function">
    <text evidence="4">Oxidoreductase that binds mammalian estrogens with high affinity.</text>
</comment>
<dbReference type="SUPFAM" id="SSF51395">
    <property type="entry name" value="FMN-linked oxidoreductases"/>
    <property type="match status" value="1"/>
</dbReference>
<evidence type="ECO:0000256" key="7">
    <source>
        <dbReference type="SAM" id="MobiDB-lite"/>
    </source>
</evidence>
<keyword evidence="3" id="KW-0288">FMN</keyword>
<keyword evidence="3" id="KW-0285">Flavoprotein</keyword>
<dbReference type="HOGENOM" id="CLU_012153_0_0_1"/>
<dbReference type="CDD" id="cd02933">
    <property type="entry name" value="OYE_like_FMN"/>
    <property type="match status" value="1"/>
</dbReference>
<dbReference type="GO" id="GO:0042562">
    <property type="term" value="F:hormone binding"/>
    <property type="evidence" value="ECO:0007669"/>
    <property type="project" value="UniProtKB-ARBA"/>
</dbReference>
<gene>
    <name evidence="9" type="ORF">PGUG_05760</name>
</gene>
<dbReference type="KEGG" id="pgu:PGUG_05760"/>
<evidence type="ECO:0000259" key="8">
    <source>
        <dbReference type="Pfam" id="PF00724"/>
    </source>
</evidence>
<evidence type="ECO:0000256" key="2">
    <source>
        <dbReference type="ARBA" id="ARBA00005979"/>
    </source>
</evidence>
<dbReference type="SMR" id="A5DR59"/>
<dbReference type="FunFam" id="3.20.20.70:FF:000138">
    <property type="entry name" value="NADPH dehydrogenase 1"/>
    <property type="match status" value="1"/>
</dbReference>
<dbReference type="InterPro" id="IPR013785">
    <property type="entry name" value="Aldolase_TIM"/>
</dbReference>
<evidence type="ECO:0000313" key="9">
    <source>
        <dbReference type="EMBL" id="EDK41662.2"/>
    </source>
</evidence>
<dbReference type="GO" id="GO:0003959">
    <property type="term" value="F:NADPH dehydrogenase activity"/>
    <property type="evidence" value="ECO:0007669"/>
    <property type="project" value="TreeGrafter"/>
</dbReference>
<dbReference type="EMBL" id="CH408162">
    <property type="protein sequence ID" value="EDK41662.2"/>
    <property type="molecule type" value="Genomic_DNA"/>
</dbReference>
<name>A5DR59_PICGU</name>
<feature type="domain" description="NADH:flavin oxidoreductase/NADH oxidase N-terminal" evidence="8">
    <location>
        <begin position="13"/>
        <end position="363"/>
    </location>
</feature>
<dbReference type="GeneID" id="5123877"/>
<proteinExistence type="inferred from homology"/>
<dbReference type="OMA" id="MMATYYK"/>
<dbReference type="Proteomes" id="UP000001997">
    <property type="component" value="Unassembled WGS sequence"/>
</dbReference>
<evidence type="ECO:0000256" key="3">
    <source>
        <dbReference type="ARBA" id="ARBA00022643"/>
    </source>
</evidence>
<dbReference type="GO" id="GO:0010181">
    <property type="term" value="F:FMN binding"/>
    <property type="evidence" value="ECO:0007669"/>
    <property type="project" value="InterPro"/>
</dbReference>
<sequence>MSAIKVKPLGDTKVFEPIQVGKNTLSNRLFMCPTTRLKALEDGTPSNLALQLYDERSKFPGSLVTTEGTFTYEEGQVWERTPGIYTERHIEAWKKIVDKVHENKSFISLQLFNSGRVADPTIADNKNHPFVAPSAIYHDEETKKAAIAAGNPLRELTLDEIHDIINNKYPKAAHNALRAGFDYVEVHAANGYLPNQFIDVASNQRTDQYGGSIENRARFVLEIIDKLTAEIGADKIGLRISPWSTFQGMSTKGAEIDPLTTYSYILHELEKRAQKGNRLAYVSIIEPRVDGNSTVKKEHQVGDNSFVYDIWKGTVLRAGGYTYDAPEFKRVETDLANDRTVIGFCRYYISNPDLVERLKNGWDLQPYDRPSFYRSDDYRYNTYSFHGEPPRDEESGKNRKPEPIAA</sequence>
<dbReference type="FunCoup" id="A5DR59">
    <property type="interactions" value="831"/>
</dbReference>
<dbReference type="InParanoid" id="A5DR59"/>
<dbReference type="PANTHER" id="PTHR22893:SF91">
    <property type="entry name" value="NADPH DEHYDROGENASE 2-RELATED"/>
    <property type="match status" value="1"/>
</dbReference>
<evidence type="ECO:0000313" key="10">
    <source>
        <dbReference type="Proteomes" id="UP000001997"/>
    </source>
</evidence>
<dbReference type="eggNOG" id="KOG0134">
    <property type="taxonomic scope" value="Eukaryota"/>
</dbReference>
<dbReference type="AlphaFoldDB" id="A5DR59"/>
<keyword evidence="10" id="KW-1185">Reference proteome</keyword>
<protein>
    <recommendedName>
        <fullName evidence="5">Probable NADPH dehydrogenase</fullName>
    </recommendedName>
    <alternativeName>
        <fullName evidence="6">Estrogen-binding protein</fullName>
    </alternativeName>
</protein>
<comment type="similarity">
    <text evidence="2">Belongs to the NADH:flavin oxidoreductase/NADH oxidase family.</text>
</comment>
<dbReference type="Pfam" id="PF00724">
    <property type="entry name" value="Oxidored_FMN"/>
    <property type="match status" value="1"/>
</dbReference>
<evidence type="ECO:0000256" key="4">
    <source>
        <dbReference type="ARBA" id="ARBA00056646"/>
    </source>
</evidence>
<accession>A5DR59</accession>